<feature type="region of interest" description="Disordered" evidence="1">
    <location>
        <begin position="1"/>
        <end position="50"/>
    </location>
</feature>
<evidence type="ECO:0000313" key="2">
    <source>
        <dbReference type="EMBL" id="CAB9511919.1"/>
    </source>
</evidence>
<feature type="compositionally biased region" description="Acidic residues" evidence="1">
    <location>
        <begin position="1"/>
        <end position="10"/>
    </location>
</feature>
<accession>A0A9N8E378</accession>
<organism evidence="2 3">
    <name type="scientific">Seminavis robusta</name>
    <dbReference type="NCBI Taxonomy" id="568900"/>
    <lineage>
        <taxon>Eukaryota</taxon>
        <taxon>Sar</taxon>
        <taxon>Stramenopiles</taxon>
        <taxon>Ochrophyta</taxon>
        <taxon>Bacillariophyta</taxon>
        <taxon>Bacillariophyceae</taxon>
        <taxon>Bacillariophycidae</taxon>
        <taxon>Naviculales</taxon>
        <taxon>Naviculaceae</taxon>
        <taxon>Seminavis</taxon>
    </lineage>
</organism>
<evidence type="ECO:0000313" key="3">
    <source>
        <dbReference type="Proteomes" id="UP001153069"/>
    </source>
</evidence>
<feature type="compositionally biased region" description="Basic and acidic residues" evidence="1">
    <location>
        <begin position="11"/>
        <end position="50"/>
    </location>
</feature>
<evidence type="ECO:0008006" key="4">
    <source>
        <dbReference type="Google" id="ProtNLM"/>
    </source>
</evidence>
<sequence>MNAAEQDDTEGGERFQNRGHQDDNNDDGAGRRDEEAPSRPLGPHDPRRMKLTHEEQTWALRIKTAVEETPDLDYLSDFWYGALALIEEDDIEGALCRAQELQDIRKEYKIVNTYAAARRTFYESIKLIPGEFLTFSYNREEGYYVLAFDMAKQPTAKTFQSQNDGMNIKLRQIYYLCQVCAPDFEAIRKGVVVLVECQNVDMTVGTGNMAMMRKSWHIMLNYPFRVQKLKHFHTGVFANLLVSGVKRFLPEDVRNRFEVGCISEGGTLDKMFLQPNLEVANERFLGRIEATLERRFLNEATFQLTGAS</sequence>
<dbReference type="SUPFAM" id="SSF52087">
    <property type="entry name" value="CRAL/TRIO domain"/>
    <property type="match status" value="1"/>
</dbReference>
<name>A0A9N8E378_9STRA</name>
<dbReference type="Gene3D" id="3.40.525.10">
    <property type="entry name" value="CRAL-TRIO lipid binding domain"/>
    <property type="match status" value="1"/>
</dbReference>
<protein>
    <recommendedName>
        <fullName evidence="4">CRAL-TRIO domain-containing protein</fullName>
    </recommendedName>
</protein>
<dbReference type="Proteomes" id="UP001153069">
    <property type="component" value="Unassembled WGS sequence"/>
</dbReference>
<comment type="caution">
    <text evidence="2">The sequence shown here is derived from an EMBL/GenBank/DDBJ whole genome shotgun (WGS) entry which is preliminary data.</text>
</comment>
<gene>
    <name evidence="2" type="ORF">SEMRO_509_G157070.1</name>
</gene>
<evidence type="ECO:0000256" key="1">
    <source>
        <dbReference type="SAM" id="MobiDB-lite"/>
    </source>
</evidence>
<reference evidence="2" key="1">
    <citation type="submission" date="2020-06" db="EMBL/GenBank/DDBJ databases">
        <authorList>
            <consortium name="Plant Systems Biology data submission"/>
        </authorList>
    </citation>
    <scope>NUCLEOTIDE SEQUENCE</scope>
    <source>
        <strain evidence="2">D6</strain>
    </source>
</reference>
<dbReference type="EMBL" id="CAICTM010000508">
    <property type="protein sequence ID" value="CAB9511919.1"/>
    <property type="molecule type" value="Genomic_DNA"/>
</dbReference>
<keyword evidence="3" id="KW-1185">Reference proteome</keyword>
<dbReference type="AlphaFoldDB" id="A0A9N8E378"/>
<proteinExistence type="predicted"/>
<dbReference type="InterPro" id="IPR036865">
    <property type="entry name" value="CRAL-TRIO_dom_sf"/>
</dbReference>